<dbReference type="InterPro" id="IPR013083">
    <property type="entry name" value="Znf_RING/FYVE/PHD"/>
</dbReference>
<feature type="domain" description="RING-type" evidence="15">
    <location>
        <begin position="63"/>
        <end position="108"/>
    </location>
</feature>
<evidence type="ECO:0000256" key="10">
    <source>
        <dbReference type="ARBA" id="ARBA00022771"/>
    </source>
</evidence>
<evidence type="ECO:0000256" key="12">
    <source>
        <dbReference type="ARBA" id="ARBA00022833"/>
    </source>
</evidence>
<keyword evidence="14" id="KW-0472">Membrane</keyword>
<dbReference type="GO" id="GO:0016874">
    <property type="term" value="F:ligase activity"/>
    <property type="evidence" value="ECO:0007669"/>
    <property type="project" value="UniProtKB-KW"/>
</dbReference>
<feature type="domain" description="RING-type" evidence="16">
    <location>
        <begin position="59"/>
        <end position="284"/>
    </location>
</feature>
<keyword evidence="9" id="KW-0677">Repeat</keyword>
<dbReference type="EMBL" id="PSQE01000008">
    <property type="protein sequence ID" value="RHN39547.1"/>
    <property type="molecule type" value="Genomic_DNA"/>
</dbReference>
<proteinExistence type="inferred from homology"/>
<evidence type="ECO:0000259" key="16">
    <source>
        <dbReference type="PROSITE" id="PS51873"/>
    </source>
</evidence>
<evidence type="ECO:0000313" key="18">
    <source>
        <dbReference type="Proteomes" id="UP000265566"/>
    </source>
</evidence>
<dbReference type="Proteomes" id="UP000265566">
    <property type="component" value="Chromosome 8"/>
</dbReference>
<feature type="transmembrane region" description="Helical" evidence="14">
    <location>
        <begin position="273"/>
        <end position="292"/>
    </location>
</feature>
<comment type="catalytic activity">
    <reaction evidence="1">
        <text>[E2 ubiquitin-conjugating enzyme]-S-ubiquitinyl-L-cysteine + [acceptor protein]-L-lysine = [E2 ubiquitin-conjugating enzyme]-L-cysteine + [acceptor protein]-N(6)-ubiquitinyl-L-lysine.</text>
        <dbReference type="EC" id="2.3.2.31"/>
    </reaction>
</comment>
<dbReference type="CDD" id="cd22582">
    <property type="entry name" value="BRcat_RBR_unk"/>
    <property type="match status" value="1"/>
</dbReference>
<gene>
    <name evidence="17" type="ORF">MtrunA17_Chr8g0344981</name>
</gene>
<dbReference type="Pfam" id="PF01485">
    <property type="entry name" value="IBR"/>
    <property type="match status" value="1"/>
</dbReference>
<dbReference type="PANTHER" id="PTHR11685">
    <property type="entry name" value="RBR FAMILY RING FINGER AND IBR DOMAIN-CONTAINING"/>
    <property type="match status" value="1"/>
</dbReference>
<evidence type="ECO:0000256" key="14">
    <source>
        <dbReference type="SAM" id="Phobius"/>
    </source>
</evidence>
<dbReference type="GO" id="GO:0061630">
    <property type="term" value="F:ubiquitin protein ligase activity"/>
    <property type="evidence" value="ECO:0007669"/>
    <property type="project" value="UniProtKB-EC"/>
</dbReference>
<dbReference type="GO" id="GO:0016567">
    <property type="term" value="P:protein ubiquitination"/>
    <property type="evidence" value="ECO:0007669"/>
    <property type="project" value="UniProtKB-UniPathway"/>
</dbReference>
<comment type="cofactor">
    <cofactor evidence="2">
        <name>Zn(2+)</name>
        <dbReference type="ChEBI" id="CHEBI:29105"/>
    </cofactor>
</comment>
<keyword evidence="17" id="KW-0436">Ligase</keyword>
<keyword evidence="7 17" id="KW-0808">Transferase</keyword>
<dbReference type="InterPro" id="IPR001841">
    <property type="entry name" value="Znf_RING"/>
</dbReference>
<comment type="pathway">
    <text evidence="4">Protein modification; protein ubiquitination.</text>
</comment>
<dbReference type="Gramene" id="rna45578">
    <property type="protein sequence ID" value="RHN39547.1"/>
    <property type="gene ID" value="gene45578"/>
</dbReference>
<dbReference type="InterPro" id="IPR031127">
    <property type="entry name" value="E3_UB_ligase_RBR"/>
</dbReference>
<dbReference type="InterPro" id="IPR017907">
    <property type="entry name" value="Znf_RING_CS"/>
</dbReference>
<evidence type="ECO:0000256" key="11">
    <source>
        <dbReference type="ARBA" id="ARBA00022786"/>
    </source>
</evidence>
<organism evidence="17 18">
    <name type="scientific">Medicago truncatula</name>
    <name type="common">Barrel medic</name>
    <name type="synonym">Medicago tribuloides</name>
    <dbReference type="NCBI Taxonomy" id="3880"/>
    <lineage>
        <taxon>Eukaryota</taxon>
        <taxon>Viridiplantae</taxon>
        <taxon>Streptophyta</taxon>
        <taxon>Embryophyta</taxon>
        <taxon>Tracheophyta</taxon>
        <taxon>Spermatophyta</taxon>
        <taxon>Magnoliopsida</taxon>
        <taxon>eudicotyledons</taxon>
        <taxon>Gunneridae</taxon>
        <taxon>Pentapetalae</taxon>
        <taxon>rosids</taxon>
        <taxon>fabids</taxon>
        <taxon>Fabales</taxon>
        <taxon>Fabaceae</taxon>
        <taxon>Papilionoideae</taxon>
        <taxon>50 kb inversion clade</taxon>
        <taxon>NPAAA clade</taxon>
        <taxon>Hologalegina</taxon>
        <taxon>IRL clade</taxon>
        <taxon>Trifolieae</taxon>
        <taxon>Medicago</taxon>
    </lineage>
</organism>
<comment type="function">
    <text evidence="3">Might act as an E3 ubiquitin-protein ligase, or as part of E3 complex, which accepts ubiquitin from specific E2 ubiquitin-conjugating enzymes and then transfers it to substrates.</text>
</comment>
<dbReference type="SMART" id="SM00647">
    <property type="entry name" value="IBR"/>
    <property type="match status" value="1"/>
</dbReference>
<dbReference type="PROSITE" id="PS50089">
    <property type="entry name" value="ZF_RING_2"/>
    <property type="match status" value="1"/>
</dbReference>
<dbReference type="UniPathway" id="UPA00143"/>
<evidence type="ECO:0000256" key="2">
    <source>
        <dbReference type="ARBA" id="ARBA00001947"/>
    </source>
</evidence>
<dbReference type="InterPro" id="IPR002867">
    <property type="entry name" value="IBR_dom"/>
</dbReference>
<dbReference type="Gene3D" id="1.20.120.1750">
    <property type="match status" value="1"/>
</dbReference>
<sequence length="295" mass="34395">MEIGKFLSKDLVGHSLSFLLVWTLISRALKQAQKEILKQEQEEPLILRAFKQAQKKISQLKPCGICMENKPIEKMFKSRNCSHSFCEDCVARFLAVKIQEKKATIKCPDPNCNSNFDTQQCISIIPKDVFERWGDALVDSMFGSKKIYCPFKDCSAMLVNDGNEVVRITECPHCHRLFCAQCQVPWHTEVDCREFQILKKGGPRKDLDLMALELAKKKKWKRCPRCNFYVEKKGGCNHIRCRYRQYFLMLRILLFLTSLNSLLNVYIVRKLNFISLGCICLEFNWTYTFNVFNIS</sequence>
<evidence type="ECO:0000256" key="8">
    <source>
        <dbReference type="ARBA" id="ARBA00022723"/>
    </source>
</evidence>
<dbReference type="PROSITE" id="PS51873">
    <property type="entry name" value="TRIAD"/>
    <property type="match status" value="1"/>
</dbReference>
<evidence type="ECO:0000256" key="4">
    <source>
        <dbReference type="ARBA" id="ARBA00004906"/>
    </source>
</evidence>
<evidence type="ECO:0000256" key="3">
    <source>
        <dbReference type="ARBA" id="ARBA00003976"/>
    </source>
</evidence>
<keyword evidence="10 13" id="KW-0863">Zinc-finger</keyword>
<dbReference type="GO" id="GO:0008270">
    <property type="term" value="F:zinc ion binding"/>
    <property type="evidence" value="ECO:0007669"/>
    <property type="project" value="UniProtKB-KW"/>
</dbReference>
<accession>A0A396GLA8</accession>
<evidence type="ECO:0000313" key="17">
    <source>
        <dbReference type="EMBL" id="RHN39547.1"/>
    </source>
</evidence>
<evidence type="ECO:0000256" key="9">
    <source>
        <dbReference type="ARBA" id="ARBA00022737"/>
    </source>
</evidence>
<evidence type="ECO:0000256" key="6">
    <source>
        <dbReference type="ARBA" id="ARBA00012251"/>
    </source>
</evidence>
<evidence type="ECO:0000256" key="7">
    <source>
        <dbReference type="ARBA" id="ARBA00022679"/>
    </source>
</evidence>
<dbReference type="FunFam" id="3.30.40.10:FF:000230">
    <property type="entry name" value="RBR-type E3 ubiquitin transferase"/>
    <property type="match status" value="1"/>
</dbReference>
<evidence type="ECO:0000256" key="13">
    <source>
        <dbReference type="PROSITE-ProRule" id="PRU00175"/>
    </source>
</evidence>
<dbReference type="PROSITE" id="PS00518">
    <property type="entry name" value="ZF_RING_1"/>
    <property type="match status" value="1"/>
</dbReference>
<dbReference type="EC" id="2.3.2.31" evidence="6"/>
<keyword evidence="12" id="KW-0862">Zinc</keyword>
<comment type="similarity">
    <text evidence="5">Belongs to the RBR family. Ariadne subfamily.</text>
</comment>
<reference evidence="18" key="1">
    <citation type="journal article" date="2018" name="Nat. Plants">
        <title>Whole-genome landscape of Medicago truncatula symbiotic genes.</title>
        <authorList>
            <person name="Pecrix Y."/>
            <person name="Staton S.E."/>
            <person name="Sallet E."/>
            <person name="Lelandais-Briere C."/>
            <person name="Moreau S."/>
            <person name="Carrere S."/>
            <person name="Blein T."/>
            <person name="Jardinaud M.F."/>
            <person name="Latrasse D."/>
            <person name="Zouine M."/>
            <person name="Zahm M."/>
            <person name="Kreplak J."/>
            <person name="Mayjonade B."/>
            <person name="Satge C."/>
            <person name="Perez M."/>
            <person name="Cauet S."/>
            <person name="Marande W."/>
            <person name="Chantry-Darmon C."/>
            <person name="Lopez-Roques C."/>
            <person name="Bouchez O."/>
            <person name="Berard A."/>
            <person name="Debelle F."/>
            <person name="Munos S."/>
            <person name="Bendahmane A."/>
            <person name="Berges H."/>
            <person name="Niebel A."/>
            <person name="Buitink J."/>
            <person name="Frugier F."/>
            <person name="Benhamed M."/>
            <person name="Crespi M."/>
            <person name="Gouzy J."/>
            <person name="Gamas P."/>
        </authorList>
    </citation>
    <scope>NUCLEOTIDE SEQUENCE [LARGE SCALE GENOMIC DNA]</scope>
    <source>
        <strain evidence="18">cv. Jemalong A17</strain>
    </source>
</reference>
<comment type="caution">
    <text evidence="17">The sequence shown here is derived from an EMBL/GenBank/DDBJ whole genome shotgun (WGS) entry which is preliminary data.</text>
</comment>
<dbReference type="SUPFAM" id="SSF57850">
    <property type="entry name" value="RING/U-box"/>
    <property type="match status" value="3"/>
</dbReference>
<dbReference type="Gene3D" id="3.30.40.10">
    <property type="entry name" value="Zinc/RING finger domain, C3HC4 (zinc finger)"/>
    <property type="match status" value="1"/>
</dbReference>
<protein>
    <recommendedName>
        <fullName evidence="6">RBR-type E3 ubiquitin transferase</fullName>
        <ecNumber evidence="6">2.3.2.31</ecNumber>
    </recommendedName>
</protein>
<evidence type="ECO:0000259" key="15">
    <source>
        <dbReference type="PROSITE" id="PS50089"/>
    </source>
</evidence>
<keyword evidence="8" id="KW-0479">Metal-binding</keyword>
<keyword evidence="14" id="KW-1133">Transmembrane helix</keyword>
<feature type="transmembrane region" description="Helical" evidence="14">
    <location>
        <begin position="248"/>
        <end position="267"/>
    </location>
</feature>
<keyword evidence="17" id="KW-0012">Acyltransferase</keyword>
<evidence type="ECO:0000256" key="1">
    <source>
        <dbReference type="ARBA" id="ARBA00001798"/>
    </source>
</evidence>
<name>A0A396GLA8_MEDTR</name>
<dbReference type="AlphaFoldDB" id="A0A396GLA8"/>
<keyword evidence="14" id="KW-0812">Transmembrane</keyword>
<evidence type="ECO:0000256" key="5">
    <source>
        <dbReference type="ARBA" id="ARBA00005884"/>
    </source>
</evidence>
<dbReference type="InterPro" id="IPR044066">
    <property type="entry name" value="TRIAD_supradom"/>
</dbReference>
<keyword evidence="11" id="KW-0833">Ubl conjugation pathway</keyword>